<dbReference type="PANTHER" id="PTHR10434">
    <property type="entry name" value="1-ACYL-SN-GLYCEROL-3-PHOSPHATE ACYLTRANSFERASE"/>
    <property type="match status" value="1"/>
</dbReference>
<evidence type="ECO:0000256" key="3">
    <source>
        <dbReference type="ARBA" id="ARBA00022679"/>
    </source>
</evidence>
<proteinExistence type="predicted"/>
<feature type="transmembrane region" description="Helical" evidence="6">
    <location>
        <begin position="84"/>
        <end position="111"/>
    </location>
</feature>
<keyword evidence="6" id="KW-1133">Transmembrane helix</keyword>
<keyword evidence="3" id="KW-0808">Transferase</keyword>
<dbReference type="Proteomes" id="UP000751190">
    <property type="component" value="Unassembled WGS sequence"/>
</dbReference>
<dbReference type="InterPro" id="IPR002123">
    <property type="entry name" value="Plipid/glycerol_acylTrfase"/>
</dbReference>
<dbReference type="AlphaFoldDB" id="A0A8J5X9N9"/>
<comment type="pathway">
    <text evidence="1">Lipid metabolism.</text>
</comment>
<keyword evidence="7" id="KW-0732">Signal</keyword>
<reference evidence="9" key="1">
    <citation type="submission" date="2021-05" db="EMBL/GenBank/DDBJ databases">
        <title>The genome of the haptophyte Pavlova lutheri (Diacronema luteri, Pavlovales) - a model for lipid biosynthesis in eukaryotic algae.</title>
        <authorList>
            <person name="Hulatt C.J."/>
            <person name="Posewitz M.C."/>
        </authorList>
    </citation>
    <scope>NUCLEOTIDE SEQUENCE</scope>
    <source>
        <strain evidence="9">NIVA-4/92</strain>
    </source>
</reference>
<dbReference type="CDD" id="cd07989">
    <property type="entry name" value="LPLAT_AGPAT-like"/>
    <property type="match status" value="1"/>
</dbReference>
<keyword evidence="6" id="KW-0812">Transmembrane</keyword>
<evidence type="ECO:0000256" key="4">
    <source>
        <dbReference type="ARBA" id="ARBA00023098"/>
    </source>
</evidence>
<protein>
    <recommendedName>
        <fullName evidence="8">Phospholipid/glycerol acyltransferase domain-containing protein</fullName>
    </recommendedName>
</protein>
<keyword evidence="5" id="KW-0012">Acyltransferase</keyword>
<evidence type="ECO:0000256" key="6">
    <source>
        <dbReference type="SAM" id="Phobius"/>
    </source>
</evidence>
<evidence type="ECO:0000256" key="5">
    <source>
        <dbReference type="ARBA" id="ARBA00023315"/>
    </source>
</evidence>
<evidence type="ECO:0000313" key="10">
    <source>
        <dbReference type="Proteomes" id="UP000751190"/>
    </source>
</evidence>
<dbReference type="PANTHER" id="PTHR10434:SF64">
    <property type="entry name" value="1-ACYL-SN-GLYCEROL-3-PHOSPHATE ACYLTRANSFERASE-RELATED"/>
    <property type="match status" value="1"/>
</dbReference>
<dbReference type="OrthoDB" id="417078at2759"/>
<dbReference type="SUPFAM" id="SSF69593">
    <property type="entry name" value="Glycerol-3-phosphate (1)-acyltransferase"/>
    <property type="match status" value="1"/>
</dbReference>
<feature type="chain" id="PRO_5035168718" description="Phospholipid/glycerol acyltransferase domain-containing protein" evidence="7">
    <location>
        <begin position="21"/>
        <end position="323"/>
    </location>
</feature>
<keyword evidence="4" id="KW-0443">Lipid metabolism</keyword>
<dbReference type="EMBL" id="JAGTXO010000013">
    <property type="protein sequence ID" value="KAG8464366.1"/>
    <property type="molecule type" value="Genomic_DNA"/>
</dbReference>
<evidence type="ECO:0000256" key="1">
    <source>
        <dbReference type="ARBA" id="ARBA00005189"/>
    </source>
</evidence>
<sequence length="323" mass="34629">MRAFIVACALVLGETRLATGFAPAGGSARTGVVLRHSRAERPFASLRVAASAAAALPAPSPQSPLPAPSPSFAVGSKVLNLYSVFFLVLNVLSLCVAYPLLAVASAWSFLFDRKRRRAIDAVVALWARLCLTLFFFSRVRVEGAEHLPARGQPALFTPNHCSFLDIFALSGFLPRPLKYVSKVEILRIPLIGWAMQLAGHIALRRADRKSQLATFRDSVACLKDGNNLVTFPEGTRSPTGVLGQFKAGPFKMAATAGVPVVPISIVNTQYAMPVSSLLPIRRASGMRIVVHPPIATQGRDSADLCAEARAAVSSGLPEWMRSE</sequence>
<dbReference type="OMA" id="FWASAST"/>
<dbReference type="GO" id="GO:0006654">
    <property type="term" value="P:phosphatidic acid biosynthetic process"/>
    <property type="evidence" value="ECO:0007669"/>
    <property type="project" value="TreeGrafter"/>
</dbReference>
<keyword evidence="10" id="KW-1185">Reference proteome</keyword>
<keyword evidence="6" id="KW-0472">Membrane</keyword>
<dbReference type="Pfam" id="PF01553">
    <property type="entry name" value="Acyltransferase"/>
    <property type="match status" value="1"/>
</dbReference>
<feature type="signal peptide" evidence="7">
    <location>
        <begin position="1"/>
        <end position="20"/>
    </location>
</feature>
<name>A0A8J5X9N9_DIALT</name>
<evidence type="ECO:0000259" key="8">
    <source>
        <dbReference type="SMART" id="SM00563"/>
    </source>
</evidence>
<evidence type="ECO:0000256" key="2">
    <source>
        <dbReference type="ARBA" id="ARBA00022516"/>
    </source>
</evidence>
<feature type="domain" description="Phospholipid/glycerol acyltransferase" evidence="8">
    <location>
        <begin position="154"/>
        <end position="268"/>
    </location>
</feature>
<evidence type="ECO:0000313" key="9">
    <source>
        <dbReference type="EMBL" id="KAG8464366.1"/>
    </source>
</evidence>
<dbReference type="SMART" id="SM00563">
    <property type="entry name" value="PlsC"/>
    <property type="match status" value="1"/>
</dbReference>
<organism evidence="9 10">
    <name type="scientific">Diacronema lutheri</name>
    <name type="common">Unicellular marine alga</name>
    <name type="synonym">Monochrysis lutheri</name>
    <dbReference type="NCBI Taxonomy" id="2081491"/>
    <lineage>
        <taxon>Eukaryota</taxon>
        <taxon>Haptista</taxon>
        <taxon>Haptophyta</taxon>
        <taxon>Pavlovophyceae</taxon>
        <taxon>Pavlovales</taxon>
        <taxon>Pavlovaceae</taxon>
        <taxon>Diacronema</taxon>
    </lineage>
</organism>
<dbReference type="GO" id="GO:0003841">
    <property type="term" value="F:1-acylglycerol-3-phosphate O-acyltransferase activity"/>
    <property type="evidence" value="ECO:0007669"/>
    <property type="project" value="TreeGrafter"/>
</dbReference>
<evidence type="ECO:0000256" key="7">
    <source>
        <dbReference type="SAM" id="SignalP"/>
    </source>
</evidence>
<keyword evidence="2" id="KW-0444">Lipid biosynthesis</keyword>
<gene>
    <name evidence="9" type="ORF">KFE25_003429</name>
</gene>
<accession>A0A8J5X9N9</accession>
<comment type="caution">
    <text evidence="9">The sequence shown here is derived from an EMBL/GenBank/DDBJ whole genome shotgun (WGS) entry which is preliminary data.</text>
</comment>